<feature type="non-terminal residue" evidence="5">
    <location>
        <position position="101"/>
    </location>
</feature>
<evidence type="ECO:0000256" key="2">
    <source>
        <dbReference type="ARBA" id="ARBA00029447"/>
    </source>
</evidence>
<dbReference type="InterPro" id="IPR004089">
    <property type="entry name" value="MCPsignal_dom"/>
</dbReference>
<sequence>AETATAMEEMNATVLEVAQNASQAAGTTDGARSQADRGAGIVSEAMARIEAVRQQALTLKADMGSLGEQASSIGHIISVINDIADQTNLLALNAAIEAARA</sequence>
<proteinExistence type="inferred from homology"/>
<evidence type="ECO:0000256" key="1">
    <source>
        <dbReference type="ARBA" id="ARBA00023224"/>
    </source>
</evidence>
<dbReference type="InterPro" id="IPR004090">
    <property type="entry name" value="Chemotax_Me-accpt_rcpt"/>
</dbReference>
<reference evidence="5 6" key="1">
    <citation type="submission" date="2012-07" db="EMBL/GenBank/DDBJ databases">
        <title>Draft genome sequence of Desulfovibrio magneticus str. Maddingley MBC34 obtained from a metagenomic sequence of a methanogenic enrichment isolated from coal-seam formation water in Victoria, Australia.</title>
        <authorList>
            <person name="Greenfield P."/>
            <person name="Hendry P."/>
            <person name="Li D."/>
            <person name="Rosewarne C.P."/>
            <person name="Tran-Dinh N."/>
            <person name="Elbourne L.D.H."/>
            <person name="Paulsen I.T."/>
            <person name="Midgley D.J."/>
        </authorList>
    </citation>
    <scope>NUCLEOTIDE SEQUENCE [LARGE SCALE GENOMIC DNA]</scope>
    <source>
        <strain evidence="6">Maddingley MBC34</strain>
    </source>
</reference>
<evidence type="ECO:0000313" key="6">
    <source>
        <dbReference type="Proteomes" id="UP000006272"/>
    </source>
</evidence>
<feature type="non-terminal residue" evidence="5">
    <location>
        <position position="1"/>
    </location>
</feature>
<dbReference type="EMBL" id="ALAO01000470">
    <property type="protein sequence ID" value="EKO37344.1"/>
    <property type="molecule type" value="Genomic_DNA"/>
</dbReference>
<comment type="similarity">
    <text evidence="2">Belongs to the methyl-accepting chemotaxis (MCP) protein family.</text>
</comment>
<name>K6G8B0_9BACT</name>
<comment type="caution">
    <text evidence="5">The sequence shown here is derived from an EMBL/GenBank/DDBJ whole genome shotgun (WGS) entry which is preliminary data.</text>
</comment>
<dbReference type="AlphaFoldDB" id="K6G8B0"/>
<dbReference type="GO" id="GO:0004888">
    <property type="term" value="F:transmembrane signaling receptor activity"/>
    <property type="evidence" value="ECO:0007669"/>
    <property type="project" value="InterPro"/>
</dbReference>
<accession>K6G8B0</accession>
<feature type="domain" description="Methyl-accepting transducer" evidence="4">
    <location>
        <begin position="1"/>
        <end position="101"/>
    </location>
</feature>
<dbReference type="PANTHER" id="PTHR32089:SF112">
    <property type="entry name" value="LYSOZYME-LIKE PROTEIN-RELATED"/>
    <property type="match status" value="1"/>
</dbReference>
<evidence type="ECO:0000313" key="5">
    <source>
        <dbReference type="EMBL" id="EKO37344.1"/>
    </source>
</evidence>
<evidence type="ECO:0000256" key="3">
    <source>
        <dbReference type="PROSITE-ProRule" id="PRU00284"/>
    </source>
</evidence>
<dbReference type="GO" id="GO:0006935">
    <property type="term" value="P:chemotaxis"/>
    <property type="evidence" value="ECO:0007669"/>
    <property type="project" value="InterPro"/>
</dbReference>
<dbReference type="Gene3D" id="1.10.287.950">
    <property type="entry name" value="Methyl-accepting chemotaxis protein"/>
    <property type="match status" value="1"/>
</dbReference>
<dbReference type="PROSITE" id="PS50111">
    <property type="entry name" value="CHEMOTAXIS_TRANSDUC_2"/>
    <property type="match status" value="1"/>
</dbReference>
<dbReference type="PRINTS" id="PR00260">
    <property type="entry name" value="CHEMTRNSDUCR"/>
</dbReference>
<dbReference type="SUPFAM" id="SSF58104">
    <property type="entry name" value="Methyl-accepting chemotaxis protein (MCP) signaling domain"/>
    <property type="match status" value="1"/>
</dbReference>
<keyword evidence="1 3" id="KW-0807">Transducer</keyword>
<dbReference type="Pfam" id="PF00015">
    <property type="entry name" value="MCPsignal"/>
    <property type="match status" value="1"/>
</dbReference>
<dbReference type="GO" id="GO:0007165">
    <property type="term" value="P:signal transduction"/>
    <property type="evidence" value="ECO:0007669"/>
    <property type="project" value="UniProtKB-KW"/>
</dbReference>
<dbReference type="Proteomes" id="UP000006272">
    <property type="component" value="Unassembled WGS sequence"/>
</dbReference>
<organism evidence="5 6">
    <name type="scientific">Solidesulfovibrio magneticus str. Maddingley MBC34</name>
    <dbReference type="NCBI Taxonomy" id="1206767"/>
    <lineage>
        <taxon>Bacteria</taxon>
        <taxon>Pseudomonadati</taxon>
        <taxon>Thermodesulfobacteriota</taxon>
        <taxon>Desulfovibrionia</taxon>
        <taxon>Desulfovibrionales</taxon>
        <taxon>Desulfovibrionaceae</taxon>
        <taxon>Solidesulfovibrio</taxon>
    </lineage>
</organism>
<evidence type="ECO:0000259" key="4">
    <source>
        <dbReference type="PROSITE" id="PS50111"/>
    </source>
</evidence>
<dbReference type="GO" id="GO:0016020">
    <property type="term" value="C:membrane"/>
    <property type="evidence" value="ECO:0007669"/>
    <property type="project" value="InterPro"/>
</dbReference>
<dbReference type="PANTHER" id="PTHR32089">
    <property type="entry name" value="METHYL-ACCEPTING CHEMOTAXIS PROTEIN MCPB"/>
    <property type="match status" value="1"/>
</dbReference>
<gene>
    <name evidence="5" type="ORF">B193_3985</name>
</gene>
<protein>
    <submittedName>
        <fullName evidence="5">Methyl-accepting chemotaxis protein</fullName>
    </submittedName>
</protein>